<gene>
    <name evidence="2" type="ORF">ATNIH1004_009345</name>
    <name evidence="3" type="ORF">EYZ11_007302</name>
</gene>
<accession>A0A4S3JDJ8</accession>
<dbReference type="VEuPathDB" id="FungiDB:EYZ11_007302"/>
<evidence type="ECO:0000313" key="4">
    <source>
        <dbReference type="Proteomes" id="UP000308092"/>
    </source>
</evidence>
<proteinExistence type="predicted"/>
<dbReference type="EMBL" id="QUQM01000006">
    <property type="protein sequence ID" value="KAA8645128.1"/>
    <property type="molecule type" value="Genomic_DNA"/>
</dbReference>
<dbReference type="Proteomes" id="UP000324241">
    <property type="component" value="Unassembled WGS sequence"/>
</dbReference>
<dbReference type="EMBL" id="SOSA01000278">
    <property type="protein sequence ID" value="THC93220.1"/>
    <property type="molecule type" value="Genomic_DNA"/>
</dbReference>
<reference evidence="2 5" key="2">
    <citation type="submission" date="2019-08" db="EMBL/GenBank/DDBJ databases">
        <title>The genome sequence of a newly discovered highly antifungal drug resistant Aspergillus species, Aspergillus tanneri NIH 1004.</title>
        <authorList>
            <person name="Mounaud S."/>
            <person name="Singh I."/>
            <person name="Joardar V."/>
            <person name="Pakala S."/>
            <person name="Pakala S."/>
            <person name="Venepally P."/>
            <person name="Chung J.K."/>
            <person name="Losada L."/>
            <person name="Nierman W.C."/>
        </authorList>
    </citation>
    <scope>NUCLEOTIDE SEQUENCE [LARGE SCALE GENOMIC DNA]</scope>
    <source>
        <strain evidence="2 5">NIH1004</strain>
    </source>
</reference>
<evidence type="ECO:0000256" key="1">
    <source>
        <dbReference type="SAM" id="MobiDB-lite"/>
    </source>
</evidence>
<comment type="caution">
    <text evidence="3">The sequence shown here is derived from an EMBL/GenBank/DDBJ whole genome shotgun (WGS) entry which is preliminary data.</text>
</comment>
<name>A0A4S3JDJ8_9EURO</name>
<dbReference type="OrthoDB" id="3660917at2759"/>
<keyword evidence="4" id="KW-1185">Reference proteome</keyword>
<reference evidence="3 4" key="1">
    <citation type="submission" date="2019-03" db="EMBL/GenBank/DDBJ databases">
        <title>The genome sequence of a newly discovered highly antifungal drug resistant Aspergillus species, Aspergillus tanneri NIH 1004.</title>
        <authorList>
            <person name="Mounaud S."/>
            <person name="Singh I."/>
            <person name="Joardar V."/>
            <person name="Pakala S."/>
            <person name="Pakala S."/>
            <person name="Venepally P."/>
            <person name="Hoover J."/>
            <person name="Nierman W."/>
            <person name="Chung J."/>
            <person name="Losada L."/>
        </authorList>
    </citation>
    <scope>NUCLEOTIDE SEQUENCE [LARGE SCALE GENOMIC DNA]</scope>
    <source>
        <strain evidence="3 4">NIH1004</strain>
    </source>
</reference>
<protein>
    <submittedName>
        <fullName evidence="3">Uncharacterized protein</fullName>
    </submittedName>
</protein>
<dbReference type="STRING" id="1220188.A0A4S3JDJ8"/>
<sequence length="188" mass="21555">MAETTSPEANIEAQAPKEKYCHVKQPREDKNHPSERSDTEGYANATFIKQPLDKDHEELNELLKSLPHDDQGILHVGSDGVVRTLTADRDVLGAVALPPRLLKAMLDILPYSKEAEDKFRGVDGTLVPREQWFHPDKSLLPPPLTAEQKEEGRKFREEHKEVLERRKKEMETEERKVVIISDYDIILK</sequence>
<dbReference type="GeneID" id="54332047"/>
<dbReference type="AlphaFoldDB" id="A0A4S3JDJ8"/>
<evidence type="ECO:0000313" key="3">
    <source>
        <dbReference type="EMBL" id="THC93220.1"/>
    </source>
</evidence>
<organism evidence="3 4">
    <name type="scientific">Aspergillus tanneri</name>
    <dbReference type="NCBI Taxonomy" id="1220188"/>
    <lineage>
        <taxon>Eukaryota</taxon>
        <taxon>Fungi</taxon>
        <taxon>Dikarya</taxon>
        <taxon>Ascomycota</taxon>
        <taxon>Pezizomycotina</taxon>
        <taxon>Eurotiomycetes</taxon>
        <taxon>Eurotiomycetidae</taxon>
        <taxon>Eurotiales</taxon>
        <taxon>Aspergillaceae</taxon>
        <taxon>Aspergillus</taxon>
        <taxon>Aspergillus subgen. Circumdati</taxon>
    </lineage>
</organism>
<evidence type="ECO:0000313" key="2">
    <source>
        <dbReference type="EMBL" id="KAA8645128.1"/>
    </source>
</evidence>
<dbReference type="Proteomes" id="UP000308092">
    <property type="component" value="Unassembled WGS sequence"/>
</dbReference>
<feature type="compositionally biased region" description="Basic and acidic residues" evidence="1">
    <location>
        <begin position="15"/>
        <end position="39"/>
    </location>
</feature>
<dbReference type="RefSeq" id="XP_033424489.1">
    <property type="nucleotide sequence ID" value="XM_033573937.1"/>
</dbReference>
<feature type="region of interest" description="Disordered" evidence="1">
    <location>
        <begin position="1"/>
        <end position="44"/>
    </location>
</feature>
<evidence type="ECO:0000313" key="5">
    <source>
        <dbReference type="Proteomes" id="UP000324241"/>
    </source>
</evidence>